<gene>
    <name evidence="2" type="ORF">I2488_10190</name>
</gene>
<dbReference type="Proteomes" id="UP000600799">
    <property type="component" value="Unassembled WGS sequence"/>
</dbReference>
<evidence type="ECO:0000313" key="2">
    <source>
        <dbReference type="EMBL" id="MBF9151371.1"/>
    </source>
</evidence>
<dbReference type="EMBL" id="JADQDC010000006">
    <property type="protein sequence ID" value="MBF9151371.1"/>
    <property type="molecule type" value="Genomic_DNA"/>
</dbReference>
<keyword evidence="3" id="KW-1185">Reference proteome</keyword>
<proteinExistence type="predicted"/>
<reference evidence="2 3" key="1">
    <citation type="submission" date="2020-11" db="EMBL/GenBank/DDBJ databases">
        <title>The genome sequence of Novosphingobium sp. 1Y9A.</title>
        <authorList>
            <person name="Liu Y."/>
        </authorList>
    </citation>
    <scope>NUCLEOTIDE SEQUENCE [LARGE SCALE GENOMIC DNA]</scope>
    <source>
        <strain evidence="2 3">1Y9A</strain>
    </source>
</reference>
<evidence type="ECO:0000256" key="1">
    <source>
        <dbReference type="SAM" id="MobiDB-lite"/>
    </source>
</evidence>
<organism evidence="2 3">
    <name type="scientific">Novosphingobium jiangmenense</name>
    <dbReference type="NCBI Taxonomy" id="2791981"/>
    <lineage>
        <taxon>Bacteria</taxon>
        <taxon>Pseudomonadati</taxon>
        <taxon>Pseudomonadota</taxon>
        <taxon>Alphaproteobacteria</taxon>
        <taxon>Sphingomonadales</taxon>
        <taxon>Sphingomonadaceae</taxon>
        <taxon>Novosphingobium</taxon>
    </lineage>
</organism>
<comment type="caution">
    <text evidence="2">The sequence shown here is derived from an EMBL/GenBank/DDBJ whole genome shotgun (WGS) entry which is preliminary data.</text>
</comment>
<accession>A0ABS0HHC2</accession>
<name>A0ABS0HHC2_9SPHN</name>
<evidence type="ECO:0000313" key="3">
    <source>
        <dbReference type="Proteomes" id="UP000600799"/>
    </source>
</evidence>
<protein>
    <submittedName>
        <fullName evidence="2">Uncharacterized protein</fullName>
    </submittedName>
</protein>
<sequence>MFAIARAVVRHPLPVVCVVGVIGFLAMGQSEKDKPADPWSAQPVVAQAEDGAKDSMISQAVDSAADYVEKADSTGTVSKVRGTVETTASSLDDSAGKVAKATGN</sequence>
<dbReference type="RefSeq" id="WP_196275698.1">
    <property type="nucleotide sequence ID" value="NZ_JADQDC010000006.1"/>
</dbReference>
<feature type="region of interest" description="Disordered" evidence="1">
    <location>
        <begin position="84"/>
        <end position="104"/>
    </location>
</feature>